<evidence type="ECO:0000313" key="3">
    <source>
        <dbReference type="EMBL" id="BDG10410.1"/>
    </source>
</evidence>
<reference evidence="4" key="1">
    <citation type="journal article" date="2022" name="Int. J. Syst. Evol. Microbiol.">
        <title>Anaeromyxobacter oryzae sp. nov., Anaeromyxobacter diazotrophicus sp. nov. and Anaeromyxobacter paludicola sp. nov., isolated from paddy soils.</title>
        <authorList>
            <person name="Itoh H."/>
            <person name="Xu Z."/>
            <person name="Mise K."/>
            <person name="Masuda Y."/>
            <person name="Ushijima N."/>
            <person name="Hayakawa C."/>
            <person name="Shiratori Y."/>
            <person name="Senoo K."/>
        </authorList>
    </citation>
    <scope>NUCLEOTIDE SEQUENCE [LARGE SCALE GENOMIC DNA]</scope>
    <source>
        <strain evidence="4">Red630</strain>
    </source>
</reference>
<accession>A0ABN6NEE0</accession>
<dbReference type="Gene3D" id="1.10.645.10">
    <property type="entry name" value="Cytochrome-c3 Hydrogenase, chain B"/>
    <property type="match status" value="1"/>
</dbReference>
<keyword evidence="4" id="KW-1185">Reference proteome</keyword>
<name>A0ABN6NEE0_9BACT</name>
<keyword evidence="1" id="KW-0560">Oxidoreductase</keyword>
<evidence type="ECO:0000259" key="2">
    <source>
        <dbReference type="Pfam" id="PF00346"/>
    </source>
</evidence>
<dbReference type="PANTHER" id="PTHR43485:SF1">
    <property type="entry name" value="FORMATE HYDROGENLYASE SUBUNIT 5-RELATED"/>
    <property type="match status" value="1"/>
</dbReference>
<dbReference type="InterPro" id="IPR052197">
    <property type="entry name" value="ComplexI_49kDa-like"/>
</dbReference>
<dbReference type="SUPFAM" id="SSF56762">
    <property type="entry name" value="HydB/Nqo4-like"/>
    <property type="match status" value="1"/>
</dbReference>
<protein>
    <submittedName>
        <fullName evidence="3">Hydrogenase</fullName>
    </submittedName>
</protein>
<dbReference type="InterPro" id="IPR037232">
    <property type="entry name" value="NADH_quin_OxRdtase_su_C/D-like"/>
</dbReference>
<dbReference type="PANTHER" id="PTHR43485">
    <property type="entry name" value="HYDROGENASE-4 COMPONENT G"/>
    <property type="match status" value="1"/>
</dbReference>
<dbReference type="SUPFAM" id="SSF143243">
    <property type="entry name" value="Nqo5-like"/>
    <property type="match status" value="1"/>
</dbReference>
<proteinExistence type="predicted"/>
<dbReference type="Pfam" id="PF00346">
    <property type="entry name" value="Complex1_49kDa"/>
    <property type="match status" value="1"/>
</dbReference>
<feature type="domain" description="NADH-quinone oxidoreductase subunit D" evidence="2">
    <location>
        <begin position="245"/>
        <end position="410"/>
    </location>
</feature>
<dbReference type="InterPro" id="IPR001135">
    <property type="entry name" value="NADH_Q_OxRdtase_suD"/>
</dbReference>
<dbReference type="Proteomes" id="UP001162734">
    <property type="component" value="Chromosome"/>
</dbReference>
<organism evidence="3 4">
    <name type="scientific">Anaeromyxobacter paludicola</name>
    <dbReference type="NCBI Taxonomy" id="2918171"/>
    <lineage>
        <taxon>Bacteria</taxon>
        <taxon>Pseudomonadati</taxon>
        <taxon>Myxococcota</taxon>
        <taxon>Myxococcia</taxon>
        <taxon>Myxococcales</taxon>
        <taxon>Cystobacterineae</taxon>
        <taxon>Anaeromyxobacteraceae</taxon>
        <taxon>Anaeromyxobacter</taxon>
    </lineage>
</organism>
<gene>
    <name evidence="3" type="primary">ehrL</name>
    <name evidence="3" type="ORF">AMPC_35230</name>
</gene>
<dbReference type="EMBL" id="AP025592">
    <property type="protein sequence ID" value="BDG10410.1"/>
    <property type="molecule type" value="Genomic_DNA"/>
</dbReference>
<dbReference type="InterPro" id="IPR029014">
    <property type="entry name" value="NiFe-Hase_large"/>
</dbReference>
<evidence type="ECO:0000313" key="4">
    <source>
        <dbReference type="Proteomes" id="UP001162734"/>
    </source>
</evidence>
<sequence>MSDRLLPVRNGAVVPLSEIPVLPPAGFQLLLGETLEAGGRLAAYVGERDAGGQVRLTALLADDAAGRLGLAATLPGDALPSLARDFPQVERFERALFEEHGVRPEGHPWMKPVRGALADGAPRWAMQGPELHEVAVGPVHAGIIEPGHFRFQCHGEHVFHLEIQLGYQRREVERLLEAARGPRALALAESIAGDTAVGHALAHVSAVEALAGIEAPPRAQALRAVGLELERLANHVGDLGAIAGDVGFLPSASYLGALRAEFLNALAELCGNRFGKGLLAPGGVRFDLDPAETARLADRLSGAFAKVREAAGLLFRSPSARNRTDGTGALTRALCDELGLVGPCARACGAGRDVRRDHPAGHYRQDRPPVASADSGDVYARALVRLLEAERSAQFVDRTLQLLPEGPARVTCPPPAPGHLAVALVEGWRGELAHVVTAGEGGRFARYAVVDPSFHDWAGLALALRGEQISDFPLCNKSFNLSYAGHDL</sequence>
<dbReference type="RefSeq" id="WP_248342889.1">
    <property type="nucleotide sequence ID" value="NZ_AP025592.1"/>
</dbReference>
<evidence type="ECO:0000256" key="1">
    <source>
        <dbReference type="ARBA" id="ARBA00023002"/>
    </source>
</evidence>